<feature type="domain" description="Autotransporter" evidence="3">
    <location>
        <begin position="757"/>
        <end position="1032"/>
    </location>
</feature>
<sequence>MDERTGGAAIHRMAMLRLAGSASTAALALMLAAEPGWAQQVITGNDTEIVDGNDPGGTGSGTQPAPWTINTDLVIGDQNGDDATLIIRNGGAVSNDTGVLGVDPGASGTVTVTGSGSSWSNSDDLYIGHQGTGALTIEDGAVVDNQFGYIGYFSGASGTVTVTGTGSNWTNFQDLTIGDSGTGTLIISNGGTVNSASGYISNDSNAIGEVIVTGANSLWSNSIEVSVGAAGAGTLTISNGGSVTGSFGYVGFSSNGSGVVSVTGAGSSWISSGALVVGQFGSGSVSIDDAGMVSASEVVIADDSGATGTVELAGSAGSGRGILETGYVERGGGSASLVFDGGILRATGNEANFLRGFSVGEVTLDAGGAFVDTNGFAVGITTDLQGVGGLTKQGTGTLTLSGINAYTGVTTVEAGTLVAGSAGAFVQNGAYTVNGGILDLGGFDLTMGELSGSGGEIALGGADLTLDQASDSIYGGTLSGSGDFTMAGSGTLRLTGDNSAFTGTTTVSDGHLIVNGSLGGILTMTGGRLGGSGDIGALTAGAGVTIAPGNSIGTLTVGGNLTFDSGATYEVEVDPAGTASDLISVTGIAFLNGATVSHIGMNGHYKPFSTYTILTASGGVSGTFGAVTSNYTFLAADLSYDLNNVYLEIARNDVSFSDMTATRNQFAVAQATETLGVGNDIYDAIVTLPDDESQVQASFDALSGEIHASIKTALITQSLFLREAANDRLRSAFGDPGAAMVPIQAFWPGAPAVTAGEAADGPVFWSTALGGLSETFTDGNAATFRHQTGGFLAGVDSNFDEVRFGLMAGYSNSRFDPRHRASSGSSDDYHLGLYAGTHWGGLAFRSGLSHTWHDIDTSRRVAIGSFEDRLDANYGAGTLQGFAELGYRFDRAAVSFEPFVNLAHVGIRTEGFSEKGGAAALDVSGRTTNTTITTLGLRAETEIRLGETSAVLHGMSGWRHAAGDIVPLSTQAFAGSDAFTVAGVPLAENAFVLDAGLDVALNEGAALGIAYSGQVAEDAQQHGVKATLSVKF</sequence>
<gene>
    <name evidence="4" type="ORF">IE4771_CH00832</name>
</gene>
<dbReference type="InterPro" id="IPR012332">
    <property type="entry name" value="Autotransporter_pectin_lyase_C"/>
</dbReference>
<dbReference type="InterPro" id="IPR030895">
    <property type="entry name" value="T5SS_PEPC_rpt"/>
</dbReference>
<dbReference type="Gene3D" id="2.40.128.130">
    <property type="entry name" value="Autotransporter beta-domain"/>
    <property type="match status" value="1"/>
</dbReference>
<dbReference type="KEGG" id="rei:IE4771_CH00832"/>
<dbReference type="Pfam" id="PF12951">
    <property type="entry name" value="PATR"/>
    <property type="match status" value="2"/>
</dbReference>
<name>A0A060I3C8_RHIET</name>
<feature type="signal peptide" evidence="2">
    <location>
        <begin position="1"/>
        <end position="38"/>
    </location>
</feature>
<dbReference type="NCBIfam" id="TIGR01414">
    <property type="entry name" value="autotrans_barl"/>
    <property type="match status" value="1"/>
</dbReference>
<dbReference type="InterPro" id="IPR036709">
    <property type="entry name" value="Autotransporte_beta_dom_sf"/>
</dbReference>
<proteinExistence type="predicted"/>
<dbReference type="GO" id="GO:0019867">
    <property type="term" value="C:outer membrane"/>
    <property type="evidence" value="ECO:0007669"/>
    <property type="project" value="InterPro"/>
</dbReference>
<dbReference type="OrthoDB" id="9804931at2"/>
<evidence type="ECO:0000256" key="2">
    <source>
        <dbReference type="SAM" id="SignalP"/>
    </source>
</evidence>
<dbReference type="NCBIfam" id="TIGR02601">
    <property type="entry name" value="autotrns_rpt"/>
    <property type="match status" value="2"/>
</dbReference>
<dbReference type="RefSeq" id="WP_038687059.1">
    <property type="nucleotide sequence ID" value="NZ_CP006986.1"/>
</dbReference>
<dbReference type="Pfam" id="PF03797">
    <property type="entry name" value="Autotransporter"/>
    <property type="match status" value="1"/>
</dbReference>
<organism evidence="4 5">
    <name type="scientific">Rhizobium etli bv. mimosae str. IE4771</name>
    <dbReference type="NCBI Taxonomy" id="1432050"/>
    <lineage>
        <taxon>Bacteria</taxon>
        <taxon>Pseudomonadati</taxon>
        <taxon>Pseudomonadota</taxon>
        <taxon>Alphaproteobacteria</taxon>
        <taxon>Hyphomicrobiales</taxon>
        <taxon>Rhizobiaceae</taxon>
        <taxon>Rhizobium/Agrobacterium group</taxon>
        <taxon>Rhizobium</taxon>
    </lineage>
</organism>
<evidence type="ECO:0000259" key="3">
    <source>
        <dbReference type="PROSITE" id="PS51208"/>
    </source>
</evidence>
<evidence type="ECO:0000313" key="5">
    <source>
        <dbReference type="Proteomes" id="UP000027180"/>
    </source>
</evidence>
<dbReference type="SUPFAM" id="SSF51126">
    <property type="entry name" value="Pectin lyase-like"/>
    <property type="match status" value="1"/>
</dbReference>
<reference evidence="4 5" key="1">
    <citation type="submission" date="2013-12" db="EMBL/GenBank/DDBJ databases">
        <title>Complete genome sequence of Rhizobium etli bv. mimosae IE4771.</title>
        <authorList>
            <person name="Bustos P."/>
            <person name="Santamaria R.I."/>
            <person name="Lozano L."/>
            <person name="Ormeno-Orrillo E."/>
            <person name="Rogel M.A."/>
            <person name="Romero D."/>
            <person name="Cevallos M.A."/>
            <person name="Martinez-Romero E."/>
            <person name="Gonzalez V."/>
        </authorList>
    </citation>
    <scope>NUCLEOTIDE SEQUENCE [LARGE SCALE GENOMIC DNA]</scope>
    <source>
        <strain evidence="4 5">IE4771</strain>
    </source>
</reference>
<dbReference type="SMART" id="SM00869">
    <property type="entry name" value="Autotransporter"/>
    <property type="match status" value="1"/>
</dbReference>
<protein>
    <submittedName>
        <fullName evidence="4">Outer membrane autotransporter barrel domain-containing protein</fullName>
    </submittedName>
</protein>
<keyword evidence="1 2" id="KW-0732">Signal</keyword>
<accession>A0A060I3C8</accession>
<dbReference type="EMBL" id="CP006986">
    <property type="protein sequence ID" value="AIC25986.1"/>
    <property type="molecule type" value="Genomic_DNA"/>
</dbReference>
<evidence type="ECO:0000313" key="4">
    <source>
        <dbReference type="EMBL" id="AIC25986.1"/>
    </source>
</evidence>
<dbReference type="InterPro" id="IPR005546">
    <property type="entry name" value="Autotransporte_beta"/>
</dbReference>
<dbReference type="InterPro" id="IPR006315">
    <property type="entry name" value="OM_autotransptr_brl_dom"/>
</dbReference>
<dbReference type="HOGENOM" id="CLU_005887_4_0_5"/>
<dbReference type="Proteomes" id="UP000027180">
    <property type="component" value="Chromosome"/>
</dbReference>
<dbReference type="Gene3D" id="2.160.20.20">
    <property type="match status" value="1"/>
</dbReference>
<dbReference type="AlphaFoldDB" id="A0A060I3C8"/>
<dbReference type="InterPro" id="IPR011050">
    <property type="entry name" value="Pectin_lyase_fold/virulence"/>
</dbReference>
<feature type="chain" id="PRO_5001583260" evidence="2">
    <location>
        <begin position="39"/>
        <end position="1032"/>
    </location>
</feature>
<dbReference type="NCBIfam" id="TIGR04393">
    <property type="entry name" value="rpt_T5SS_PEPC"/>
    <property type="match status" value="4"/>
</dbReference>
<dbReference type="SUPFAM" id="SSF103515">
    <property type="entry name" value="Autotransporter"/>
    <property type="match status" value="1"/>
</dbReference>
<dbReference type="PROSITE" id="PS51208">
    <property type="entry name" value="AUTOTRANSPORTER"/>
    <property type="match status" value="1"/>
</dbReference>
<dbReference type="InterPro" id="IPR013425">
    <property type="entry name" value="Autotrns_rpt"/>
</dbReference>
<evidence type="ECO:0000256" key="1">
    <source>
        <dbReference type="ARBA" id="ARBA00022729"/>
    </source>
</evidence>